<keyword evidence="4" id="KW-0564">Palmitate</keyword>
<gene>
    <name evidence="7" type="ORF">METZ01_LOCUS14148</name>
</gene>
<evidence type="ECO:0000256" key="4">
    <source>
        <dbReference type="ARBA" id="ARBA00023139"/>
    </source>
</evidence>
<evidence type="ECO:0000256" key="6">
    <source>
        <dbReference type="ARBA" id="ARBA00023288"/>
    </source>
</evidence>
<organism evidence="7">
    <name type="scientific">marine metagenome</name>
    <dbReference type="NCBI Taxonomy" id="408172"/>
    <lineage>
        <taxon>unclassified sequences</taxon>
        <taxon>metagenomes</taxon>
        <taxon>ecological metagenomes</taxon>
    </lineage>
</organism>
<evidence type="ECO:0000256" key="1">
    <source>
        <dbReference type="ARBA" id="ARBA00004459"/>
    </source>
</evidence>
<reference evidence="7" key="1">
    <citation type="submission" date="2018-05" db="EMBL/GenBank/DDBJ databases">
        <authorList>
            <person name="Lanie J.A."/>
            <person name="Ng W.-L."/>
            <person name="Kazmierczak K.M."/>
            <person name="Andrzejewski T.M."/>
            <person name="Davidsen T.M."/>
            <person name="Wayne K.J."/>
            <person name="Tettelin H."/>
            <person name="Glass J.I."/>
            <person name="Rusch D."/>
            <person name="Podicherti R."/>
            <person name="Tsui H.-C.T."/>
            <person name="Winkler M.E."/>
        </authorList>
    </citation>
    <scope>NUCLEOTIDE SEQUENCE</scope>
</reference>
<name>A0A381P409_9ZZZZ</name>
<keyword evidence="6" id="KW-0449">Lipoprotein</keyword>
<accession>A0A381P409</accession>
<dbReference type="AlphaFoldDB" id="A0A381P409"/>
<dbReference type="EMBL" id="UINC01000793">
    <property type="protein sequence ID" value="SUZ61294.1"/>
    <property type="molecule type" value="Genomic_DNA"/>
</dbReference>
<evidence type="ECO:0000256" key="5">
    <source>
        <dbReference type="ARBA" id="ARBA00023237"/>
    </source>
</evidence>
<proteinExistence type="predicted"/>
<keyword evidence="3" id="KW-0472">Membrane</keyword>
<dbReference type="NCBIfam" id="NF047847">
    <property type="entry name" value="SS_mature_LptM"/>
    <property type="match status" value="1"/>
</dbReference>
<sequence>MRLFLIAAVWLLVATCGQKGPLILPDETVVTE</sequence>
<keyword evidence="2" id="KW-0732">Signal</keyword>
<comment type="subcellular location">
    <subcellularLocation>
        <location evidence="1">Cell outer membrane</location>
        <topology evidence="1">Lipid-anchor</topology>
    </subcellularLocation>
</comment>
<dbReference type="GO" id="GO:0009279">
    <property type="term" value="C:cell outer membrane"/>
    <property type="evidence" value="ECO:0007669"/>
    <property type="project" value="UniProtKB-SubCell"/>
</dbReference>
<protein>
    <recommendedName>
        <fullName evidence="8">Lipoprotein</fullName>
    </recommendedName>
</protein>
<evidence type="ECO:0000256" key="2">
    <source>
        <dbReference type="ARBA" id="ARBA00022729"/>
    </source>
</evidence>
<evidence type="ECO:0008006" key="8">
    <source>
        <dbReference type="Google" id="ProtNLM"/>
    </source>
</evidence>
<dbReference type="InterPro" id="IPR032831">
    <property type="entry name" value="LptM_cons"/>
</dbReference>
<keyword evidence="5" id="KW-0998">Cell outer membrane</keyword>
<evidence type="ECO:0000256" key="3">
    <source>
        <dbReference type="ARBA" id="ARBA00023136"/>
    </source>
</evidence>
<dbReference type="Pfam" id="PF13627">
    <property type="entry name" value="LptM_cons"/>
    <property type="match status" value="1"/>
</dbReference>
<evidence type="ECO:0000313" key="7">
    <source>
        <dbReference type="EMBL" id="SUZ61294.1"/>
    </source>
</evidence>